<keyword evidence="5" id="KW-1185">Reference proteome</keyword>
<dbReference type="InterPro" id="IPR006694">
    <property type="entry name" value="Fatty_acid_hydroxylase"/>
</dbReference>
<feature type="transmembrane region" description="Helical" evidence="2">
    <location>
        <begin position="68"/>
        <end position="85"/>
    </location>
</feature>
<protein>
    <submittedName>
        <fullName evidence="4">Fatty acid hydroxylase family protein</fullName>
    </submittedName>
</protein>
<reference evidence="4 5" key="1">
    <citation type="submission" date="2019-03" db="EMBL/GenBank/DDBJ databases">
        <title>Sequencing the genomes of 1000 actinobacteria strains.</title>
        <authorList>
            <person name="Klenk H.-P."/>
        </authorList>
    </citation>
    <scope>NUCLEOTIDE SEQUENCE [LARGE SCALE GENOMIC DNA]</scope>
    <source>
        <strain evidence="4 5">DSM 18936</strain>
    </source>
</reference>
<dbReference type="RefSeq" id="WP_133870070.1">
    <property type="nucleotide sequence ID" value="NZ_SOAU01000001.1"/>
</dbReference>
<keyword evidence="2" id="KW-1133">Transmembrane helix</keyword>
<feature type="domain" description="Fatty acid hydroxylase" evidence="3">
    <location>
        <begin position="72"/>
        <end position="222"/>
    </location>
</feature>
<gene>
    <name evidence="4" type="ORF">BDK89_3420</name>
</gene>
<dbReference type="GO" id="GO:0005506">
    <property type="term" value="F:iron ion binding"/>
    <property type="evidence" value="ECO:0007669"/>
    <property type="project" value="InterPro"/>
</dbReference>
<feature type="region of interest" description="Disordered" evidence="1">
    <location>
        <begin position="1"/>
        <end position="22"/>
    </location>
</feature>
<dbReference type="EMBL" id="SOAU01000001">
    <property type="protein sequence ID" value="TDT17807.1"/>
    <property type="molecule type" value="Genomic_DNA"/>
</dbReference>
<comment type="caution">
    <text evidence="4">The sequence shown here is derived from an EMBL/GenBank/DDBJ whole genome shotgun (WGS) entry which is preliminary data.</text>
</comment>
<dbReference type="GO" id="GO:0008610">
    <property type="term" value="P:lipid biosynthetic process"/>
    <property type="evidence" value="ECO:0007669"/>
    <property type="project" value="InterPro"/>
</dbReference>
<dbReference type="GO" id="GO:0016491">
    <property type="term" value="F:oxidoreductase activity"/>
    <property type="evidence" value="ECO:0007669"/>
    <property type="project" value="InterPro"/>
</dbReference>
<evidence type="ECO:0000259" key="3">
    <source>
        <dbReference type="Pfam" id="PF04116"/>
    </source>
</evidence>
<evidence type="ECO:0000256" key="1">
    <source>
        <dbReference type="SAM" id="MobiDB-lite"/>
    </source>
</evidence>
<feature type="transmembrane region" description="Helical" evidence="2">
    <location>
        <begin position="120"/>
        <end position="142"/>
    </location>
</feature>
<keyword evidence="2" id="KW-0812">Transmembrane</keyword>
<dbReference type="Proteomes" id="UP000294558">
    <property type="component" value="Unassembled WGS sequence"/>
</dbReference>
<accession>A0A4R7I2H2</accession>
<evidence type="ECO:0000256" key="2">
    <source>
        <dbReference type="SAM" id="Phobius"/>
    </source>
</evidence>
<evidence type="ECO:0000313" key="4">
    <source>
        <dbReference type="EMBL" id="TDT17807.1"/>
    </source>
</evidence>
<dbReference type="OrthoDB" id="9784228at2"/>
<evidence type="ECO:0000313" key="5">
    <source>
        <dbReference type="Proteomes" id="UP000294558"/>
    </source>
</evidence>
<sequence>MNTNTSTNTGIDPTSADATTGIRSTDLTTKREIWRFLVTRPSAQALAVAIVVLGTARLVVGDYGRGDLIAIVATLAMTGTVEWIIHKYLLHAPLDSWATRTLGTGTGHHQHHLDPTDPDWLLLGGLDAAVFVTMFGAVTAAWSVPLMWITGSSILGGFLTAWLCAAIGLFHYEFVHLMVHTRYRPRTRFYKGLARHHRLHHYRNEHYWLGVTSNTGDRLLRTLPKHKTDVPLSDTARTLGQ</sequence>
<organism evidence="4 5">
    <name type="scientific">Ilumatobacter fluminis</name>
    <dbReference type="NCBI Taxonomy" id="467091"/>
    <lineage>
        <taxon>Bacteria</taxon>
        <taxon>Bacillati</taxon>
        <taxon>Actinomycetota</taxon>
        <taxon>Acidimicrobiia</taxon>
        <taxon>Acidimicrobiales</taxon>
        <taxon>Ilumatobacteraceae</taxon>
        <taxon>Ilumatobacter</taxon>
    </lineage>
</organism>
<feature type="transmembrane region" description="Helical" evidence="2">
    <location>
        <begin position="154"/>
        <end position="179"/>
    </location>
</feature>
<proteinExistence type="predicted"/>
<name>A0A4R7I2H2_9ACTN</name>
<keyword evidence="2" id="KW-0472">Membrane</keyword>
<dbReference type="Pfam" id="PF04116">
    <property type="entry name" value="FA_hydroxylase"/>
    <property type="match status" value="1"/>
</dbReference>
<dbReference type="AlphaFoldDB" id="A0A4R7I2H2"/>
<feature type="transmembrane region" description="Helical" evidence="2">
    <location>
        <begin position="33"/>
        <end position="56"/>
    </location>
</feature>